<organism evidence="3 4">
    <name type="scientific">Trichuris trichiura</name>
    <name type="common">Whipworm</name>
    <name type="synonym">Trichocephalus trichiurus</name>
    <dbReference type="NCBI Taxonomy" id="36087"/>
    <lineage>
        <taxon>Eukaryota</taxon>
        <taxon>Metazoa</taxon>
        <taxon>Ecdysozoa</taxon>
        <taxon>Nematoda</taxon>
        <taxon>Enoplea</taxon>
        <taxon>Dorylaimia</taxon>
        <taxon>Trichinellida</taxon>
        <taxon>Trichuridae</taxon>
        <taxon>Trichuris</taxon>
    </lineage>
</organism>
<protein>
    <submittedName>
        <fullName evidence="3">Uncharacterized protein</fullName>
    </submittedName>
</protein>
<evidence type="ECO:0000313" key="3">
    <source>
        <dbReference type="EMBL" id="CDW52662.1"/>
    </source>
</evidence>
<keyword evidence="2" id="KW-0472">Membrane</keyword>
<dbReference type="Proteomes" id="UP000030665">
    <property type="component" value="Unassembled WGS sequence"/>
</dbReference>
<sequence length="165" mass="19129">MSTEEKTAENGLDENEPEKPARKKSQVPKFRDPRGINDHLKVAFSLNRIAIRAASNKYGMPATKYIYNAIAFLVQYIHTLLYMFIDFRSNIDLVLPNFVNRLRHTMRHLVGYSLCRRQFRQHMVLPTAGANIASLVRLRTSGKISPFYMHPFSGLRQVDFRDTKN</sequence>
<dbReference type="AlphaFoldDB" id="A0A077YXB6"/>
<accession>A0A077YXB6</accession>
<evidence type="ECO:0000313" key="4">
    <source>
        <dbReference type="Proteomes" id="UP000030665"/>
    </source>
</evidence>
<name>A0A077YXB6_TRITR</name>
<evidence type="ECO:0000256" key="1">
    <source>
        <dbReference type="SAM" id="MobiDB-lite"/>
    </source>
</evidence>
<feature type="transmembrane region" description="Helical" evidence="2">
    <location>
        <begin position="65"/>
        <end position="85"/>
    </location>
</feature>
<reference evidence="3" key="2">
    <citation type="submission" date="2014-03" db="EMBL/GenBank/DDBJ databases">
        <title>The whipworm genome and dual-species transcriptomics of an intimate host-pathogen interaction.</title>
        <authorList>
            <person name="Foth B.J."/>
            <person name="Tsai I.J."/>
            <person name="Reid A.J."/>
            <person name="Bancroft A.J."/>
            <person name="Nichol S."/>
            <person name="Tracey A."/>
            <person name="Holroyd N."/>
            <person name="Cotton J.A."/>
            <person name="Stanley E.J."/>
            <person name="Zarowiecki M."/>
            <person name="Liu J.Z."/>
            <person name="Huckvale T."/>
            <person name="Cooper P.J."/>
            <person name="Grencis R.K."/>
            <person name="Berriman M."/>
        </authorList>
    </citation>
    <scope>NUCLEOTIDE SEQUENCE [LARGE SCALE GENOMIC DNA]</scope>
</reference>
<dbReference type="EMBL" id="HG805828">
    <property type="protein sequence ID" value="CDW52662.1"/>
    <property type="molecule type" value="Genomic_DNA"/>
</dbReference>
<feature type="region of interest" description="Disordered" evidence="1">
    <location>
        <begin position="1"/>
        <end position="34"/>
    </location>
</feature>
<evidence type="ECO:0000256" key="2">
    <source>
        <dbReference type="SAM" id="Phobius"/>
    </source>
</evidence>
<keyword evidence="2" id="KW-0812">Transmembrane</keyword>
<gene>
    <name evidence="3" type="ORF">TTRE_0000092401</name>
</gene>
<proteinExistence type="predicted"/>
<reference evidence="3" key="1">
    <citation type="submission" date="2014-01" db="EMBL/GenBank/DDBJ databases">
        <authorList>
            <person name="Aslett M."/>
        </authorList>
    </citation>
    <scope>NUCLEOTIDE SEQUENCE</scope>
</reference>
<keyword evidence="2" id="KW-1133">Transmembrane helix</keyword>
<keyword evidence="4" id="KW-1185">Reference proteome</keyword>